<evidence type="ECO:0000313" key="3">
    <source>
        <dbReference type="Proteomes" id="UP000184300"/>
    </source>
</evidence>
<evidence type="ECO:0000313" key="2">
    <source>
        <dbReference type="EMBL" id="OJJ79356.1"/>
    </source>
</evidence>
<protein>
    <submittedName>
        <fullName evidence="2">Uncharacterized protein</fullName>
    </submittedName>
</protein>
<gene>
    <name evidence="2" type="ORF">ASPGLDRAFT_1057616</name>
</gene>
<reference evidence="3" key="1">
    <citation type="journal article" date="2017" name="Genome Biol.">
        <title>Comparative genomics reveals high biological diversity and specific adaptations in the industrially and medically important fungal genus Aspergillus.</title>
        <authorList>
            <person name="de Vries R.P."/>
            <person name="Riley R."/>
            <person name="Wiebenga A."/>
            <person name="Aguilar-Osorio G."/>
            <person name="Amillis S."/>
            <person name="Uchima C.A."/>
            <person name="Anderluh G."/>
            <person name="Asadollahi M."/>
            <person name="Askin M."/>
            <person name="Barry K."/>
            <person name="Battaglia E."/>
            <person name="Bayram O."/>
            <person name="Benocci T."/>
            <person name="Braus-Stromeyer S.A."/>
            <person name="Caldana C."/>
            <person name="Canovas D."/>
            <person name="Cerqueira G.C."/>
            <person name="Chen F."/>
            <person name="Chen W."/>
            <person name="Choi C."/>
            <person name="Clum A."/>
            <person name="Dos Santos R.A."/>
            <person name="Damasio A.R."/>
            <person name="Diallinas G."/>
            <person name="Emri T."/>
            <person name="Fekete E."/>
            <person name="Flipphi M."/>
            <person name="Freyberg S."/>
            <person name="Gallo A."/>
            <person name="Gournas C."/>
            <person name="Habgood R."/>
            <person name="Hainaut M."/>
            <person name="Harispe M.L."/>
            <person name="Henrissat B."/>
            <person name="Hilden K.S."/>
            <person name="Hope R."/>
            <person name="Hossain A."/>
            <person name="Karabika E."/>
            <person name="Karaffa L."/>
            <person name="Karanyi Z."/>
            <person name="Krasevec N."/>
            <person name="Kuo A."/>
            <person name="Kusch H."/>
            <person name="LaButti K."/>
            <person name="Lagendijk E.L."/>
            <person name="Lapidus A."/>
            <person name="Levasseur A."/>
            <person name="Lindquist E."/>
            <person name="Lipzen A."/>
            <person name="Logrieco A.F."/>
            <person name="MacCabe A."/>
            <person name="Maekelae M.R."/>
            <person name="Malavazi I."/>
            <person name="Melin P."/>
            <person name="Meyer V."/>
            <person name="Mielnichuk N."/>
            <person name="Miskei M."/>
            <person name="Molnar A.P."/>
            <person name="Mule G."/>
            <person name="Ngan C.Y."/>
            <person name="Orejas M."/>
            <person name="Orosz E."/>
            <person name="Ouedraogo J.P."/>
            <person name="Overkamp K.M."/>
            <person name="Park H.-S."/>
            <person name="Perrone G."/>
            <person name="Piumi F."/>
            <person name="Punt P.J."/>
            <person name="Ram A.F."/>
            <person name="Ramon A."/>
            <person name="Rauscher S."/>
            <person name="Record E."/>
            <person name="Riano-Pachon D.M."/>
            <person name="Robert V."/>
            <person name="Roehrig J."/>
            <person name="Ruller R."/>
            <person name="Salamov A."/>
            <person name="Salih N.S."/>
            <person name="Samson R.A."/>
            <person name="Sandor E."/>
            <person name="Sanguinetti M."/>
            <person name="Schuetze T."/>
            <person name="Sepcic K."/>
            <person name="Shelest E."/>
            <person name="Sherlock G."/>
            <person name="Sophianopoulou V."/>
            <person name="Squina F.M."/>
            <person name="Sun H."/>
            <person name="Susca A."/>
            <person name="Todd R.B."/>
            <person name="Tsang A."/>
            <person name="Unkles S.E."/>
            <person name="van de Wiele N."/>
            <person name="van Rossen-Uffink D."/>
            <person name="Oliveira J.V."/>
            <person name="Vesth T.C."/>
            <person name="Visser J."/>
            <person name="Yu J.-H."/>
            <person name="Zhou M."/>
            <person name="Andersen M.R."/>
            <person name="Archer D.B."/>
            <person name="Baker S.E."/>
            <person name="Benoit I."/>
            <person name="Brakhage A.A."/>
            <person name="Braus G.H."/>
            <person name="Fischer R."/>
            <person name="Frisvad J.C."/>
            <person name="Goldman G.H."/>
            <person name="Houbraken J."/>
            <person name="Oakley B."/>
            <person name="Pocsi I."/>
            <person name="Scazzocchio C."/>
            <person name="Seiboth B."/>
            <person name="vanKuyk P.A."/>
            <person name="Wortman J."/>
            <person name="Dyer P.S."/>
            <person name="Grigoriev I.V."/>
        </authorList>
    </citation>
    <scope>NUCLEOTIDE SEQUENCE [LARGE SCALE GENOMIC DNA]</scope>
    <source>
        <strain evidence="3">CBS 516.65</strain>
    </source>
</reference>
<accession>A0A1L9V619</accession>
<dbReference type="VEuPathDB" id="FungiDB:ASPGLDRAFT_1057616"/>
<dbReference type="EMBL" id="KV878919">
    <property type="protein sequence ID" value="OJJ79356.1"/>
    <property type="molecule type" value="Genomic_DNA"/>
</dbReference>
<evidence type="ECO:0000256" key="1">
    <source>
        <dbReference type="SAM" id="MobiDB-lite"/>
    </source>
</evidence>
<sequence length="232" mass="28025">MSNRMNITFTLPKGNWHETQHRNRRGGITKKYRTPHKLNFTFNLGEKAQIHRKGQGCRYHLRHNHRRQTQNFRGGKHPRNSERWRQHNKRTQQQQAQPQPQGIPSQFYETVSPSDFQSWERHNRLSPMTMSQDYTWQQSAPNTPSQQQQVETQCLLQPPEQRQSQRVPSQFYETMNPREFRSWERLNRLNQATQNHHVWQSPALINSSQQQQYDTQHLLDQEIEKMRQNHQS</sequence>
<dbReference type="OrthoDB" id="10450465at2759"/>
<proteinExistence type="predicted"/>
<name>A0A1L9V619_ASPGL</name>
<keyword evidence="3" id="KW-1185">Reference proteome</keyword>
<dbReference type="Proteomes" id="UP000184300">
    <property type="component" value="Unassembled WGS sequence"/>
</dbReference>
<feature type="region of interest" description="Disordered" evidence="1">
    <location>
        <begin position="63"/>
        <end position="105"/>
    </location>
</feature>
<feature type="compositionally biased region" description="Basic residues" evidence="1">
    <location>
        <begin position="63"/>
        <end position="78"/>
    </location>
</feature>
<dbReference type="AlphaFoldDB" id="A0A1L9V619"/>
<dbReference type="GeneID" id="34455757"/>
<organism evidence="2 3">
    <name type="scientific">Aspergillus glaucus CBS 516.65</name>
    <dbReference type="NCBI Taxonomy" id="1160497"/>
    <lineage>
        <taxon>Eukaryota</taxon>
        <taxon>Fungi</taxon>
        <taxon>Dikarya</taxon>
        <taxon>Ascomycota</taxon>
        <taxon>Pezizomycotina</taxon>
        <taxon>Eurotiomycetes</taxon>
        <taxon>Eurotiomycetidae</taxon>
        <taxon>Eurotiales</taxon>
        <taxon>Aspergillaceae</taxon>
        <taxon>Aspergillus</taxon>
        <taxon>Aspergillus subgen. Aspergillus</taxon>
    </lineage>
</organism>
<dbReference type="RefSeq" id="XP_022396054.1">
    <property type="nucleotide sequence ID" value="XM_022539496.1"/>
</dbReference>
<feature type="compositionally biased region" description="Low complexity" evidence="1">
    <location>
        <begin position="92"/>
        <end position="105"/>
    </location>
</feature>